<feature type="transmembrane region" description="Helical" evidence="6">
    <location>
        <begin position="30"/>
        <end position="54"/>
    </location>
</feature>
<feature type="compositionally biased region" description="Low complexity" evidence="5">
    <location>
        <begin position="1"/>
        <end position="14"/>
    </location>
</feature>
<dbReference type="EMBL" id="KN716818">
    <property type="protein sequence ID" value="KJH41468.1"/>
    <property type="molecule type" value="Genomic_DNA"/>
</dbReference>
<dbReference type="STRING" id="29172.A0A0D8XA73"/>
<feature type="transmembrane region" description="Helical" evidence="6">
    <location>
        <begin position="222"/>
        <end position="239"/>
    </location>
</feature>
<evidence type="ECO:0000256" key="4">
    <source>
        <dbReference type="ARBA" id="ARBA00023136"/>
    </source>
</evidence>
<keyword evidence="2 6" id="KW-0812">Transmembrane</keyword>
<dbReference type="GO" id="GO:0015179">
    <property type="term" value="F:L-amino acid transmembrane transporter activity"/>
    <property type="evidence" value="ECO:0007669"/>
    <property type="project" value="TreeGrafter"/>
</dbReference>
<dbReference type="GO" id="GO:0005774">
    <property type="term" value="C:vacuolar membrane"/>
    <property type="evidence" value="ECO:0007669"/>
    <property type="project" value="TreeGrafter"/>
</dbReference>
<feature type="transmembrane region" description="Helical" evidence="6">
    <location>
        <begin position="338"/>
        <end position="358"/>
    </location>
</feature>
<feature type="transmembrane region" description="Helical" evidence="6">
    <location>
        <begin position="298"/>
        <end position="318"/>
    </location>
</feature>
<evidence type="ECO:0000256" key="6">
    <source>
        <dbReference type="SAM" id="Phobius"/>
    </source>
</evidence>
<dbReference type="Pfam" id="PF01490">
    <property type="entry name" value="Aa_trans"/>
    <property type="match status" value="1"/>
</dbReference>
<keyword evidence="9" id="KW-1185">Reference proteome</keyword>
<evidence type="ECO:0000256" key="5">
    <source>
        <dbReference type="SAM" id="MobiDB-lite"/>
    </source>
</evidence>
<dbReference type="PANTHER" id="PTHR22950">
    <property type="entry name" value="AMINO ACID TRANSPORTER"/>
    <property type="match status" value="1"/>
</dbReference>
<feature type="transmembrane region" description="Helical" evidence="6">
    <location>
        <begin position="260"/>
        <end position="278"/>
    </location>
</feature>
<name>A0A0D8XA73_DICVI</name>
<protein>
    <submittedName>
        <fullName evidence="8">Transmembrane amino acid transporter protein</fullName>
    </submittedName>
</protein>
<sequence>MVFQSSSSRSISDSNIEGMKSEKHRNQKGMSWPTAAIFIVGDMMGGGMIALPIALVNAGLFPGVILIILGAIFTGYTGIQLGDNWTLMQKRWPEYKKHCRRPYPEMAYRAMGTTAKHFVAFCLCLTQFGIATVLLLLASNNVSNLLTSLFGLQVNFCYVILFITAVIWPFVMLKSPMDFWQAAVGAAISSTIAAGLIVAGAYHDAPVCSEVVTYPEFSFKNFFLAYGTIAFAYGGHGAFPTIQHDMTKPFRFNRSVYASYIFIVIVYIIVAIAGYKVYGTSMRNTVIPSLQIEWLSQLVNMMITVHVLPTLVIVFSPLAQQVEQWTGVPTRHFSLPRFVTRSLLLFGIVFTAESIPHFGVFLDLVGGSTITLMTMLLPSVFYLFLFASHKKRADLISSMQISPDSPDDQLAGFVDIWRYTSKPLLLFNAASFVFGLLGGIAATSSAMSELLDARMAPPCYVQWFTSDLHMTPPSGGSIQCCGPHMNITVNGIDPYSACIRPEYI</sequence>
<comment type="subcellular location">
    <subcellularLocation>
        <location evidence="1">Membrane</location>
        <topology evidence="1">Multi-pass membrane protein</topology>
    </subcellularLocation>
</comment>
<evidence type="ECO:0000256" key="2">
    <source>
        <dbReference type="ARBA" id="ARBA00022692"/>
    </source>
</evidence>
<evidence type="ECO:0000313" key="9">
    <source>
        <dbReference type="Proteomes" id="UP000053766"/>
    </source>
</evidence>
<reference evidence="8 9" key="1">
    <citation type="submission" date="2013-11" db="EMBL/GenBank/DDBJ databases">
        <title>Draft genome of the bovine lungworm Dictyocaulus viviparus.</title>
        <authorList>
            <person name="Mitreva M."/>
        </authorList>
    </citation>
    <scope>NUCLEOTIDE SEQUENCE [LARGE SCALE GENOMIC DNA]</scope>
    <source>
        <strain evidence="8 9">HannoverDv2000</strain>
    </source>
</reference>
<keyword evidence="3 6" id="KW-1133">Transmembrane helix</keyword>
<feature type="transmembrane region" description="Helical" evidence="6">
    <location>
        <begin position="425"/>
        <end position="447"/>
    </location>
</feature>
<dbReference type="AlphaFoldDB" id="A0A0D8XA73"/>
<keyword evidence="4 6" id="KW-0472">Membrane</keyword>
<feature type="transmembrane region" description="Helical" evidence="6">
    <location>
        <begin position="364"/>
        <end position="387"/>
    </location>
</feature>
<feature type="transmembrane region" description="Helical" evidence="6">
    <location>
        <begin position="150"/>
        <end position="171"/>
    </location>
</feature>
<evidence type="ECO:0000259" key="7">
    <source>
        <dbReference type="Pfam" id="PF01490"/>
    </source>
</evidence>
<accession>A0A0D8XA73</accession>
<evidence type="ECO:0000256" key="1">
    <source>
        <dbReference type="ARBA" id="ARBA00004141"/>
    </source>
</evidence>
<dbReference type="OrthoDB" id="655540at2759"/>
<organism evidence="8 9">
    <name type="scientific">Dictyocaulus viviparus</name>
    <name type="common">Bovine lungworm</name>
    <dbReference type="NCBI Taxonomy" id="29172"/>
    <lineage>
        <taxon>Eukaryota</taxon>
        <taxon>Metazoa</taxon>
        <taxon>Ecdysozoa</taxon>
        <taxon>Nematoda</taxon>
        <taxon>Chromadorea</taxon>
        <taxon>Rhabditida</taxon>
        <taxon>Rhabditina</taxon>
        <taxon>Rhabditomorpha</taxon>
        <taxon>Strongyloidea</taxon>
        <taxon>Metastrongylidae</taxon>
        <taxon>Dictyocaulus</taxon>
    </lineage>
</organism>
<feature type="region of interest" description="Disordered" evidence="5">
    <location>
        <begin position="1"/>
        <end position="28"/>
    </location>
</feature>
<dbReference type="FunFam" id="1.20.1740.10:FF:000052">
    <property type="entry name" value="Lysine histidine transporter-like 3"/>
    <property type="match status" value="1"/>
</dbReference>
<dbReference type="Proteomes" id="UP000053766">
    <property type="component" value="Unassembled WGS sequence"/>
</dbReference>
<feature type="transmembrane region" description="Helical" evidence="6">
    <location>
        <begin position="118"/>
        <end position="138"/>
    </location>
</feature>
<dbReference type="PANTHER" id="PTHR22950:SF703">
    <property type="entry name" value="AMINO ACID TRANSPORTER TRANSMEMBRANE DOMAIN-CONTAINING PROTEIN"/>
    <property type="match status" value="1"/>
</dbReference>
<feature type="transmembrane region" description="Helical" evidence="6">
    <location>
        <begin position="60"/>
        <end position="81"/>
    </location>
</feature>
<feature type="transmembrane region" description="Helical" evidence="6">
    <location>
        <begin position="183"/>
        <end position="202"/>
    </location>
</feature>
<feature type="domain" description="Amino acid transporter transmembrane" evidence="7">
    <location>
        <begin position="29"/>
        <end position="393"/>
    </location>
</feature>
<evidence type="ECO:0000256" key="3">
    <source>
        <dbReference type="ARBA" id="ARBA00022989"/>
    </source>
</evidence>
<proteinExistence type="predicted"/>
<reference evidence="9" key="2">
    <citation type="journal article" date="2016" name="Sci. Rep.">
        <title>Dictyocaulus viviparus genome, variome and transcriptome elucidate lungworm biology and support future intervention.</title>
        <authorList>
            <person name="McNulty S.N."/>
            <person name="Strube C."/>
            <person name="Rosa B.A."/>
            <person name="Martin J.C."/>
            <person name="Tyagi R."/>
            <person name="Choi Y.J."/>
            <person name="Wang Q."/>
            <person name="Hallsworth Pepin K."/>
            <person name="Zhang X."/>
            <person name="Ozersky P."/>
            <person name="Wilson R.K."/>
            <person name="Sternberg P.W."/>
            <person name="Gasser R.B."/>
            <person name="Mitreva M."/>
        </authorList>
    </citation>
    <scope>NUCLEOTIDE SEQUENCE [LARGE SCALE GENOMIC DNA]</scope>
    <source>
        <strain evidence="9">HannoverDv2000</strain>
    </source>
</reference>
<gene>
    <name evidence="8" type="ORF">DICVIV_12560</name>
</gene>
<dbReference type="InterPro" id="IPR013057">
    <property type="entry name" value="AA_transpt_TM"/>
</dbReference>
<evidence type="ECO:0000313" key="8">
    <source>
        <dbReference type="EMBL" id="KJH41468.1"/>
    </source>
</evidence>